<evidence type="ECO:0000259" key="2">
    <source>
        <dbReference type="Pfam" id="PF01551"/>
    </source>
</evidence>
<feature type="compositionally biased region" description="Low complexity" evidence="1">
    <location>
        <begin position="49"/>
        <end position="62"/>
    </location>
</feature>
<dbReference type="SUPFAM" id="SSF51261">
    <property type="entry name" value="Duplicated hybrid motif"/>
    <property type="match status" value="1"/>
</dbReference>
<comment type="caution">
    <text evidence="3">The sequence shown here is derived from an EMBL/GenBank/DDBJ whole genome shotgun (WGS) entry which is preliminary data.</text>
</comment>
<evidence type="ECO:0000313" key="4">
    <source>
        <dbReference type="Proteomes" id="UP001551658"/>
    </source>
</evidence>
<dbReference type="InterPro" id="IPR050570">
    <property type="entry name" value="Cell_wall_metabolism_enzyme"/>
</dbReference>
<feature type="compositionally biased region" description="Basic and acidic residues" evidence="1">
    <location>
        <begin position="77"/>
        <end position="90"/>
    </location>
</feature>
<dbReference type="GO" id="GO:0016787">
    <property type="term" value="F:hydrolase activity"/>
    <property type="evidence" value="ECO:0007669"/>
    <property type="project" value="UniProtKB-KW"/>
</dbReference>
<dbReference type="InterPro" id="IPR011055">
    <property type="entry name" value="Dup_hybrid_motif"/>
</dbReference>
<evidence type="ECO:0000256" key="1">
    <source>
        <dbReference type="SAM" id="MobiDB-lite"/>
    </source>
</evidence>
<dbReference type="InterPro" id="IPR016047">
    <property type="entry name" value="M23ase_b-sheet_dom"/>
</dbReference>
<proteinExistence type="predicted"/>
<dbReference type="CDD" id="cd12797">
    <property type="entry name" value="M23_peptidase"/>
    <property type="match status" value="1"/>
</dbReference>
<dbReference type="RefSeq" id="WP_357988458.1">
    <property type="nucleotide sequence ID" value="NZ_JBFAIH010000047.1"/>
</dbReference>
<evidence type="ECO:0000313" key="3">
    <source>
        <dbReference type="EMBL" id="MEV0368030.1"/>
    </source>
</evidence>
<feature type="region of interest" description="Disordered" evidence="1">
    <location>
        <begin position="1"/>
        <end position="101"/>
    </location>
</feature>
<reference evidence="3 4" key="1">
    <citation type="submission" date="2024-06" db="EMBL/GenBank/DDBJ databases">
        <title>The Natural Products Discovery Center: Release of the First 8490 Sequenced Strains for Exploring Actinobacteria Biosynthetic Diversity.</title>
        <authorList>
            <person name="Kalkreuter E."/>
            <person name="Kautsar S.A."/>
            <person name="Yang D."/>
            <person name="Bader C.D."/>
            <person name="Teijaro C.N."/>
            <person name="Fluegel L."/>
            <person name="Davis C.M."/>
            <person name="Simpson J.R."/>
            <person name="Lauterbach L."/>
            <person name="Steele A.D."/>
            <person name="Gui C."/>
            <person name="Meng S."/>
            <person name="Li G."/>
            <person name="Viehrig K."/>
            <person name="Ye F."/>
            <person name="Su P."/>
            <person name="Kiefer A.F."/>
            <person name="Nichols A."/>
            <person name="Cepeda A.J."/>
            <person name="Yan W."/>
            <person name="Fan B."/>
            <person name="Jiang Y."/>
            <person name="Adhikari A."/>
            <person name="Zheng C.-J."/>
            <person name="Schuster L."/>
            <person name="Cowan T.M."/>
            <person name="Smanski M.J."/>
            <person name="Chevrette M.G."/>
            <person name="De Carvalho L.P.S."/>
            <person name="Shen B."/>
        </authorList>
    </citation>
    <scope>NUCLEOTIDE SEQUENCE [LARGE SCALE GENOMIC DNA]</scope>
    <source>
        <strain evidence="3 4">NPDC050671</strain>
    </source>
</reference>
<keyword evidence="4" id="KW-1185">Reference proteome</keyword>
<dbReference type="EMBL" id="JBFAIH010000047">
    <property type="protein sequence ID" value="MEV0368030.1"/>
    <property type="molecule type" value="Genomic_DNA"/>
</dbReference>
<dbReference type="Gene3D" id="2.70.70.10">
    <property type="entry name" value="Glucose Permease (Domain IIA)"/>
    <property type="match status" value="1"/>
</dbReference>
<dbReference type="EC" id="3.4.-.-" evidence="3"/>
<dbReference type="PANTHER" id="PTHR21666">
    <property type="entry name" value="PEPTIDASE-RELATED"/>
    <property type="match status" value="1"/>
</dbReference>
<dbReference type="PANTHER" id="PTHR21666:SF270">
    <property type="entry name" value="MUREIN HYDROLASE ACTIVATOR ENVC"/>
    <property type="match status" value="1"/>
</dbReference>
<sequence length="436" mass="45541">MLDKAGRRADGPPTQDPDSTASGRGTGALRRRWDRAVRPLSGAVRRYTRPGAAGATTAPSEPAGHEPTAHSGRKPQARHDSEQESTEHDPGAPALGTADETAIPTEKRSISLDRAAATGGGLVIAPGWRERAAAQARTPGSRVAAAHRWLRRSAVDLRSRRPTRAELADLLARRPSAEEIAAAARRHRVLIGVLLLALLLAAGDGSAGSSVTDRSPAPGIAYRVALAHPLQLSAPVPSVRRYLDAIDNGERLREQAVVAAAARATLERAKAEAAAAVAGQEQPWINTAPAPGGPEGGLIPPGAVLPGAGGYVLPAPGTFTSGFGSRWGTFHRGIDIAGPIGTPIYAVASGTVIDAGPAAGFGLWVRIRHDDGAISVYGHMYDFFVSVGERVPAGMQIARMGNRGDSTGPHLHFEIILDGQHVDPQRWLALHGLSYS</sequence>
<accession>A0ABV3FJZ2</accession>
<gene>
    <name evidence="3" type="ORF">AB0H72_35640</name>
</gene>
<dbReference type="Pfam" id="PF01551">
    <property type="entry name" value="Peptidase_M23"/>
    <property type="match status" value="1"/>
</dbReference>
<feature type="compositionally biased region" description="Basic and acidic residues" evidence="1">
    <location>
        <begin position="1"/>
        <end position="10"/>
    </location>
</feature>
<organism evidence="3 4">
    <name type="scientific">Nocardia fusca</name>
    <dbReference type="NCBI Taxonomy" id="941183"/>
    <lineage>
        <taxon>Bacteria</taxon>
        <taxon>Bacillati</taxon>
        <taxon>Actinomycetota</taxon>
        <taxon>Actinomycetes</taxon>
        <taxon>Mycobacteriales</taxon>
        <taxon>Nocardiaceae</taxon>
        <taxon>Nocardia</taxon>
    </lineage>
</organism>
<name>A0ABV3FJZ2_9NOCA</name>
<protein>
    <submittedName>
        <fullName evidence="3">M23 family metallopeptidase</fullName>
        <ecNumber evidence="3">3.4.-.-</ecNumber>
    </submittedName>
</protein>
<dbReference type="Proteomes" id="UP001551658">
    <property type="component" value="Unassembled WGS sequence"/>
</dbReference>
<keyword evidence="3" id="KW-0378">Hydrolase</keyword>
<feature type="domain" description="M23ase beta-sheet core" evidence="2">
    <location>
        <begin position="330"/>
        <end position="424"/>
    </location>
</feature>